<evidence type="ECO:0000256" key="6">
    <source>
        <dbReference type="ARBA" id="ARBA00023242"/>
    </source>
</evidence>
<evidence type="ECO:0000259" key="8">
    <source>
        <dbReference type="PROSITE" id="PS51998"/>
    </source>
</evidence>
<name>A0AB40BGP7_DIOCR</name>
<evidence type="ECO:0000256" key="1">
    <source>
        <dbReference type="ARBA" id="ARBA00004604"/>
    </source>
</evidence>
<accession>A0AB40BGP7</accession>
<dbReference type="PANTHER" id="PTHR13468">
    <property type="entry name" value="DEK PROTEIN"/>
    <property type="match status" value="1"/>
</dbReference>
<dbReference type="GO" id="GO:0005730">
    <property type="term" value="C:nucleolus"/>
    <property type="evidence" value="ECO:0007669"/>
    <property type="project" value="UniProtKB-SubCell"/>
</dbReference>
<keyword evidence="6" id="KW-0539">Nucleus</keyword>
<feature type="region of interest" description="Disordered" evidence="7">
    <location>
        <begin position="492"/>
        <end position="521"/>
    </location>
</feature>
<dbReference type="Proteomes" id="UP001515500">
    <property type="component" value="Chromosome 5"/>
</dbReference>
<keyword evidence="4" id="KW-0238">DNA-binding</keyword>
<feature type="compositionally biased region" description="Basic and acidic residues" evidence="7">
    <location>
        <begin position="246"/>
        <end position="264"/>
    </location>
</feature>
<evidence type="ECO:0000256" key="4">
    <source>
        <dbReference type="ARBA" id="ARBA00023125"/>
    </source>
</evidence>
<dbReference type="PANTHER" id="PTHR13468:SF1">
    <property type="entry name" value="PROTEIN DEK"/>
    <property type="match status" value="1"/>
</dbReference>
<dbReference type="AlphaFoldDB" id="A0AB40BGP7"/>
<evidence type="ECO:0000313" key="10">
    <source>
        <dbReference type="RefSeq" id="XP_039126536.1"/>
    </source>
</evidence>
<comment type="subcellular location">
    <subcellularLocation>
        <location evidence="1">Nucleus</location>
        <location evidence="1">Nucleolus</location>
    </subcellularLocation>
</comment>
<dbReference type="InterPro" id="IPR014876">
    <property type="entry name" value="DEK_C"/>
</dbReference>
<proteinExistence type="predicted"/>
<organism evidence="9 10">
    <name type="scientific">Dioscorea cayennensis subsp. rotundata</name>
    <name type="common">White Guinea yam</name>
    <name type="synonym">Dioscorea rotundata</name>
    <dbReference type="NCBI Taxonomy" id="55577"/>
    <lineage>
        <taxon>Eukaryota</taxon>
        <taxon>Viridiplantae</taxon>
        <taxon>Streptophyta</taxon>
        <taxon>Embryophyta</taxon>
        <taxon>Tracheophyta</taxon>
        <taxon>Spermatophyta</taxon>
        <taxon>Magnoliopsida</taxon>
        <taxon>Liliopsida</taxon>
        <taxon>Dioscoreales</taxon>
        <taxon>Dioscoreaceae</taxon>
        <taxon>Dioscorea</taxon>
    </lineage>
</organism>
<dbReference type="Gene3D" id="1.10.10.60">
    <property type="entry name" value="Homeodomain-like"/>
    <property type="match status" value="1"/>
</dbReference>
<feature type="compositionally biased region" description="Basic and acidic residues" evidence="7">
    <location>
        <begin position="341"/>
        <end position="350"/>
    </location>
</feature>
<protein>
    <submittedName>
        <fullName evidence="10">Protein DEK-like</fullName>
    </submittedName>
</protein>
<keyword evidence="2" id="KW-0156">Chromatin regulator</keyword>
<evidence type="ECO:0000256" key="3">
    <source>
        <dbReference type="ARBA" id="ARBA00023015"/>
    </source>
</evidence>
<dbReference type="GO" id="GO:0006325">
    <property type="term" value="P:chromatin organization"/>
    <property type="evidence" value="ECO:0007669"/>
    <property type="project" value="UniProtKB-KW"/>
</dbReference>
<dbReference type="GeneID" id="120262479"/>
<feature type="compositionally biased region" description="Acidic residues" evidence="7">
    <location>
        <begin position="496"/>
        <end position="521"/>
    </location>
</feature>
<feature type="compositionally biased region" description="Basic and acidic residues" evidence="7">
    <location>
        <begin position="40"/>
        <end position="51"/>
    </location>
</feature>
<dbReference type="Pfam" id="PF08766">
    <property type="entry name" value="DEK_C"/>
    <property type="match status" value="1"/>
</dbReference>
<dbReference type="GO" id="GO:2000779">
    <property type="term" value="P:regulation of double-strand break repair"/>
    <property type="evidence" value="ECO:0007669"/>
    <property type="project" value="TreeGrafter"/>
</dbReference>
<evidence type="ECO:0000313" key="9">
    <source>
        <dbReference type="Proteomes" id="UP001515500"/>
    </source>
</evidence>
<feature type="region of interest" description="Disordered" evidence="7">
    <location>
        <begin position="1"/>
        <end position="107"/>
    </location>
</feature>
<dbReference type="GO" id="GO:0003677">
    <property type="term" value="F:DNA binding"/>
    <property type="evidence" value="ECO:0007669"/>
    <property type="project" value="UniProtKB-KW"/>
</dbReference>
<dbReference type="SUPFAM" id="SSF109715">
    <property type="entry name" value="DEK C-terminal domain"/>
    <property type="match status" value="1"/>
</dbReference>
<keyword evidence="5" id="KW-0804">Transcription</keyword>
<dbReference type="InterPro" id="IPR044198">
    <property type="entry name" value="DEK"/>
</dbReference>
<feature type="region of interest" description="Disordered" evidence="7">
    <location>
        <begin position="221"/>
        <end position="442"/>
    </location>
</feature>
<feature type="compositionally biased region" description="Basic and acidic residues" evidence="7">
    <location>
        <begin position="308"/>
        <end position="319"/>
    </location>
</feature>
<keyword evidence="3" id="KW-0805">Transcription regulation</keyword>
<sequence length="521" mass="57629">MPETVEEDEKKDLGHGSSPEEVQKEEISSVKSPVRRGRKPKTETSETKPKEAEEESAEKKQRRSVGTPSVERPARERKAVERYAALSPRRVTPSKIPPIEQGPGTKLRDIPNVSFKLSKRKVDENLQALHTILFGRKANAHYLKRNISQFSGFVWTSDEEKQKTKVKEKLDKCNKDRLLDFCELLDVCTVKGTTKKEEISVKLMEFLESPYVSRDVVLAEKEKAKKRKRRRKGPPETVSGEASSDGDEKTEGKKELTQSAKSEKDDDSVSSEAKDAPTDEHNSDSEHNQREDEEAQEDSAPNEKKRKTGDSVKSKDKSSLGKKGHKSEKGSGKSSSKNRSKASDEQKESSLKGATPRPLKKKRKAAPDEDSMEAPADSNDTDPPASKPKVEMKSKVRQKKNKKGAEQMAANAKKPGSGSNVSSKGKVKAKASSGEDGGPTKEELREVVSEILKEVDFSTATLADILRQLGDHFDKNLMDRKAEVKAIIEEVISNMSDDEEVDEGDDEEGPEGEGSDGEDDG</sequence>
<feature type="domain" description="DEK-C" evidence="8">
    <location>
        <begin position="438"/>
        <end position="493"/>
    </location>
</feature>
<feature type="compositionally biased region" description="Low complexity" evidence="7">
    <location>
        <begin position="413"/>
        <end position="434"/>
    </location>
</feature>
<evidence type="ECO:0000256" key="7">
    <source>
        <dbReference type="SAM" id="MobiDB-lite"/>
    </source>
</evidence>
<feature type="compositionally biased region" description="Basic and acidic residues" evidence="7">
    <location>
        <begin position="272"/>
        <end position="290"/>
    </location>
</feature>
<dbReference type="FunFam" id="1.10.10.60:FF:000220">
    <property type="entry name" value="DEK domain-containing chromatin associated protein"/>
    <property type="match status" value="1"/>
</dbReference>
<gene>
    <name evidence="10" type="primary">LOC120262479</name>
</gene>
<feature type="compositionally biased region" description="Basic and acidic residues" evidence="7">
    <location>
        <begin position="72"/>
        <end position="81"/>
    </location>
</feature>
<dbReference type="RefSeq" id="XP_039126536.1">
    <property type="nucleotide sequence ID" value="XM_039270602.1"/>
</dbReference>
<keyword evidence="9" id="KW-1185">Reference proteome</keyword>
<evidence type="ECO:0000256" key="2">
    <source>
        <dbReference type="ARBA" id="ARBA00022853"/>
    </source>
</evidence>
<dbReference type="PROSITE" id="PS51998">
    <property type="entry name" value="DEK_C"/>
    <property type="match status" value="1"/>
</dbReference>
<reference evidence="10" key="1">
    <citation type="submission" date="2025-08" db="UniProtKB">
        <authorList>
            <consortium name="RefSeq"/>
        </authorList>
    </citation>
    <scope>IDENTIFICATION</scope>
</reference>
<evidence type="ECO:0000256" key="5">
    <source>
        <dbReference type="ARBA" id="ARBA00023163"/>
    </source>
</evidence>
<dbReference type="GO" id="GO:0042393">
    <property type="term" value="F:histone binding"/>
    <property type="evidence" value="ECO:0007669"/>
    <property type="project" value="TreeGrafter"/>
</dbReference>